<evidence type="ECO:0000259" key="7">
    <source>
        <dbReference type="Pfam" id="PF06271"/>
    </source>
</evidence>
<dbReference type="InterPro" id="IPR010432">
    <property type="entry name" value="RDD"/>
</dbReference>
<feature type="transmembrane region" description="Helical" evidence="6">
    <location>
        <begin position="26"/>
        <end position="48"/>
    </location>
</feature>
<feature type="domain" description="RDD" evidence="7">
    <location>
        <begin position="23"/>
        <end position="150"/>
    </location>
</feature>
<proteinExistence type="predicted"/>
<feature type="transmembrane region" description="Helical" evidence="6">
    <location>
        <begin position="118"/>
        <end position="137"/>
    </location>
</feature>
<keyword evidence="3 6" id="KW-0812">Transmembrane</keyword>
<gene>
    <name evidence="8" type="ORF">FL583_36325</name>
</gene>
<evidence type="ECO:0000256" key="2">
    <source>
        <dbReference type="ARBA" id="ARBA00022475"/>
    </source>
</evidence>
<evidence type="ECO:0000256" key="6">
    <source>
        <dbReference type="SAM" id="Phobius"/>
    </source>
</evidence>
<dbReference type="AlphaFoldDB" id="A0A545AFQ4"/>
<accession>A0A545AFQ4</accession>
<evidence type="ECO:0000256" key="1">
    <source>
        <dbReference type="ARBA" id="ARBA00004651"/>
    </source>
</evidence>
<evidence type="ECO:0000313" key="9">
    <source>
        <dbReference type="Proteomes" id="UP000317982"/>
    </source>
</evidence>
<dbReference type="OrthoDB" id="9787732at2"/>
<evidence type="ECO:0000313" key="8">
    <source>
        <dbReference type="EMBL" id="TQS40090.1"/>
    </source>
</evidence>
<dbReference type="GO" id="GO:0005886">
    <property type="term" value="C:plasma membrane"/>
    <property type="evidence" value="ECO:0007669"/>
    <property type="project" value="UniProtKB-SubCell"/>
</dbReference>
<keyword evidence="5 6" id="KW-0472">Membrane</keyword>
<keyword evidence="4 6" id="KW-1133">Transmembrane helix</keyword>
<reference evidence="8 9" key="1">
    <citation type="submission" date="2019-07" db="EMBL/GenBank/DDBJ databases">
        <title>Cryptosporangium phraense sp. nov., isolated from plant litter.</title>
        <authorList>
            <person name="Suriyachadkun C."/>
        </authorList>
    </citation>
    <scope>NUCLEOTIDE SEQUENCE [LARGE SCALE GENOMIC DNA]</scope>
    <source>
        <strain evidence="8 9">A-T 5661</strain>
    </source>
</reference>
<dbReference type="Pfam" id="PF06271">
    <property type="entry name" value="RDD"/>
    <property type="match status" value="1"/>
</dbReference>
<evidence type="ECO:0000256" key="5">
    <source>
        <dbReference type="ARBA" id="ARBA00023136"/>
    </source>
</evidence>
<organism evidence="8 9">
    <name type="scientific">Cryptosporangium phraense</name>
    <dbReference type="NCBI Taxonomy" id="2593070"/>
    <lineage>
        <taxon>Bacteria</taxon>
        <taxon>Bacillati</taxon>
        <taxon>Actinomycetota</taxon>
        <taxon>Actinomycetes</taxon>
        <taxon>Cryptosporangiales</taxon>
        <taxon>Cryptosporangiaceae</taxon>
        <taxon>Cryptosporangium</taxon>
    </lineage>
</organism>
<evidence type="ECO:0000256" key="4">
    <source>
        <dbReference type="ARBA" id="ARBA00022989"/>
    </source>
</evidence>
<keyword evidence="2" id="KW-1003">Cell membrane</keyword>
<comment type="caution">
    <text evidence="8">The sequence shown here is derived from an EMBL/GenBank/DDBJ whole genome shotgun (WGS) entry which is preliminary data.</text>
</comment>
<sequence>MSTVGASIAVWQRSTSVNVHVTGRRVVATIVDGIILGIAYNIFSAIFGTSRNDDTSGFDFTQLSFGGGFAWLLVVALYYVLMENRLGQTVGKMVTGIRVVDEQTGGRPSVGAAVARTAGRLIDGIFAYLVGFLVVLGSQRRRRLGDMFAKTLVVRA</sequence>
<dbReference type="EMBL" id="VIRS01000047">
    <property type="protein sequence ID" value="TQS40090.1"/>
    <property type="molecule type" value="Genomic_DNA"/>
</dbReference>
<dbReference type="InParanoid" id="A0A545AFQ4"/>
<name>A0A545AFQ4_9ACTN</name>
<dbReference type="InterPro" id="IPR051791">
    <property type="entry name" value="Pra-immunoreactive"/>
</dbReference>
<protein>
    <submittedName>
        <fullName evidence="8">RDD family protein</fullName>
    </submittedName>
</protein>
<keyword evidence="9" id="KW-1185">Reference proteome</keyword>
<comment type="subcellular location">
    <subcellularLocation>
        <location evidence="1">Cell membrane</location>
        <topology evidence="1">Multi-pass membrane protein</topology>
    </subcellularLocation>
</comment>
<feature type="transmembrane region" description="Helical" evidence="6">
    <location>
        <begin position="60"/>
        <end position="81"/>
    </location>
</feature>
<dbReference type="PANTHER" id="PTHR36115">
    <property type="entry name" value="PROLINE-RICH ANTIGEN HOMOLOG-RELATED"/>
    <property type="match status" value="1"/>
</dbReference>
<evidence type="ECO:0000256" key="3">
    <source>
        <dbReference type="ARBA" id="ARBA00022692"/>
    </source>
</evidence>
<dbReference type="PANTHER" id="PTHR36115:SF4">
    <property type="entry name" value="MEMBRANE PROTEIN"/>
    <property type="match status" value="1"/>
</dbReference>
<dbReference type="Proteomes" id="UP000317982">
    <property type="component" value="Unassembled WGS sequence"/>
</dbReference>